<accession>A0ABU2SE86</accession>
<reference evidence="2" key="1">
    <citation type="submission" date="2023-07" db="EMBL/GenBank/DDBJ databases">
        <title>30 novel species of actinomycetes from the DSMZ collection.</title>
        <authorList>
            <person name="Nouioui I."/>
        </authorList>
    </citation>
    <scope>NUCLEOTIDE SEQUENCE [LARGE SCALE GENOMIC DNA]</scope>
    <source>
        <strain evidence="2">DSM 41886</strain>
    </source>
</reference>
<gene>
    <name evidence="1" type="ORF">RM779_28050</name>
</gene>
<dbReference type="Gene3D" id="2.60.120.200">
    <property type="match status" value="1"/>
</dbReference>
<dbReference type="EMBL" id="JAVREV010000019">
    <property type="protein sequence ID" value="MDT0446420.1"/>
    <property type="molecule type" value="Genomic_DNA"/>
</dbReference>
<dbReference type="InterPro" id="IPR013320">
    <property type="entry name" value="ConA-like_dom_sf"/>
</dbReference>
<dbReference type="RefSeq" id="WP_311620574.1">
    <property type="nucleotide sequence ID" value="NZ_JAVREV010000019.1"/>
</dbReference>
<evidence type="ECO:0000313" key="2">
    <source>
        <dbReference type="Proteomes" id="UP001183615"/>
    </source>
</evidence>
<sequence length="211" mass="21757">MEQQIRVPAVPVPLRPLNRPADWSVDGDGALTLGAGPGTDLFSDPGGPDRFANAPALIGRVEGDFVLTARVTTGLAATYDAGVLLLYAGEDNWAKLCLEVSPQGAPTVVSVVTRGVSDDCNGLTLDSGEAWLRVARVGPAYAFHASTDGGFWHLVRYFALTAGTEAGPGPAPGQVPEVGFLAQSPTGAGNTVRFSDIECAPRTLADLRGGG</sequence>
<organism evidence="1 2">
    <name type="scientific">Streptomyces johnsoniae</name>
    <dbReference type="NCBI Taxonomy" id="3075532"/>
    <lineage>
        <taxon>Bacteria</taxon>
        <taxon>Bacillati</taxon>
        <taxon>Actinomycetota</taxon>
        <taxon>Actinomycetes</taxon>
        <taxon>Kitasatosporales</taxon>
        <taxon>Streptomycetaceae</taxon>
        <taxon>Streptomyces</taxon>
    </lineage>
</organism>
<dbReference type="PANTHER" id="PTHR35332">
    <property type="entry name" value="REGULATION OF ENOLASE PROTEIN 1"/>
    <property type="match status" value="1"/>
</dbReference>
<evidence type="ECO:0000313" key="1">
    <source>
        <dbReference type="EMBL" id="MDT0446420.1"/>
    </source>
</evidence>
<proteinExistence type="predicted"/>
<dbReference type="SUPFAM" id="SSF49899">
    <property type="entry name" value="Concanavalin A-like lectins/glucanases"/>
    <property type="match status" value="1"/>
</dbReference>
<dbReference type="Pfam" id="PF07081">
    <property type="entry name" value="DUF1349"/>
    <property type="match status" value="1"/>
</dbReference>
<comment type="caution">
    <text evidence="1">The sequence shown here is derived from an EMBL/GenBank/DDBJ whole genome shotgun (WGS) entry which is preliminary data.</text>
</comment>
<protein>
    <submittedName>
        <fullName evidence="1">DUF1349 domain-containing protein</fullName>
    </submittedName>
</protein>
<dbReference type="Proteomes" id="UP001183615">
    <property type="component" value="Unassembled WGS sequence"/>
</dbReference>
<keyword evidence="2" id="KW-1185">Reference proteome</keyword>
<name>A0ABU2SE86_9ACTN</name>
<dbReference type="InterPro" id="IPR009784">
    <property type="entry name" value="DUF1349"/>
</dbReference>
<dbReference type="PANTHER" id="PTHR35332:SF2">
    <property type="entry name" value="REGULATION OF ENOLASE PROTEIN 1"/>
    <property type="match status" value="1"/>
</dbReference>